<proteinExistence type="predicted"/>
<dbReference type="OrthoDB" id="448280at2759"/>
<dbReference type="AlphaFoldDB" id="A0A175VV47"/>
<comment type="caution">
    <text evidence="6">The sequence shown here is derived from an EMBL/GenBank/DDBJ whole genome shotgun (WGS) entry which is preliminary data.</text>
</comment>
<organism evidence="6 7">
    <name type="scientific">Madurella mycetomatis</name>
    <dbReference type="NCBI Taxonomy" id="100816"/>
    <lineage>
        <taxon>Eukaryota</taxon>
        <taxon>Fungi</taxon>
        <taxon>Dikarya</taxon>
        <taxon>Ascomycota</taxon>
        <taxon>Pezizomycotina</taxon>
        <taxon>Sordariomycetes</taxon>
        <taxon>Sordariomycetidae</taxon>
        <taxon>Sordariales</taxon>
        <taxon>Sordariales incertae sedis</taxon>
        <taxon>Madurella</taxon>
    </lineage>
</organism>
<dbReference type="GO" id="GO:0005385">
    <property type="term" value="F:zinc ion transmembrane transporter activity"/>
    <property type="evidence" value="ECO:0007669"/>
    <property type="project" value="TreeGrafter"/>
</dbReference>
<sequence length="439" mass="48003">MAQEATGQVSEMDQCSSGMEVGDYDLGLHVAALFLVLAASIFGAGFPVVAKKVKWVKVPAKAFFICKHFGTGVLVATAFVHLLPVAFGNLTNPCLPPLFTEQYPAMPGVIMMASMFCLFVIEMYLNGKMGGHSHGGPMGFETQAAIPQAPVAANRGAAPPRPPRYTSATDFEIEDVEYEKMMAQKMYEEKVRDYRRENPFTDSDSDSDGEKNVRSEMPPWFVVFYEQYVRQRLEMINMIQASSQQHTGDLSAKRQTMVTPPPAIDSPYIDVETGQAVDPAVYRKMSMNITLLEGGILFHSVFVGMTVSITIDGFLVLLVAILFHQMFEGLGLGSRIAAVPYPRRSIRPWVLVVAFGTTAPIGQAIGLIVRDTYDPNSAFGLIMVGVFNAISSGLLLYAALVDLLAEDFLSEEARTMTKKDRITAFTFVILGGQSPKAAC</sequence>
<comment type="subcellular location">
    <subcellularLocation>
        <location evidence="1">Membrane</location>
        <topology evidence="1">Multi-pass membrane protein</topology>
    </subcellularLocation>
</comment>
<keyword evidence="3 5" id="KW-1133">Transmembrane helix</keyword>
<feature type="transmembrane region" description="Helical" evidence="5">
    <location>
        <begin position="62"/>
        <end position="83"/>
    </location>
</feature>
<reference evidence="6 7" key="1">
    <citation type="journal article" date="2016" name="Genome Announc.">
        <title>Genome Sequence of Madurella mycetomatis mm55, Isolated from a Human Mycetoma Case in Sudan.</title>
        <authorList>
            <person name="Smit S."/>
            <person name="Derks M.F."/>
            <person name="Bervoets S."/>
            <person name="Fahal A."/>
            <person name="van Leeuwen W."/>
            <person name="van Belkum A."/>
            <person name="van de Sande W.W."/>
        </authorList>
    </citation>
    <scope>NUCLEOTIDE SEQUENCE [LARGE SCALE GENOMIC DNA]</scope>
    <source>
        <strain evidence="7">mm55</strain>
    </source>
</reference>
<dbReference type="InterPro" id="IPR003689">
    <property type="entry name" value="ZIP"/>
</dbReference>
<evidence type="ECO:0000256" key="3">
    <source>
        <dbReference type="ARBA" id="ARBA00022989"/>
    </source>
</evidence>
<evidence type="ECO:0000313" key="6">
    <source>
        <dbReference type="EMBL" id="KXX75031.1"/>
    </source>
</evidence>
<evidence type="ECO:0000256" key="4">
    <source>
        <dbReference type="ARBA" id="ARBA00023136"/>
    </source>
</evidence>
<keyword evidence="2 5" id="KW-0812">Transmembrane</keyword>
<name>A0A175VV47_9PEZI</name>
<feature type="transmembrane region" description="Helical" evidence="5">
    <location>
        <begin position="349"/>
        <end position="369"/>
    </location>
</feature>
<keyword evidence="4 5" id="KW-0472">Membrane</keyword>
<evidence type="ECO:0000256" key="2">
    <source>
        <dbReference type="ARBA" id="ARBA00022692"/>
    </source>
</evidence>
<gene>
    <name evidence="6" type="ORF">MMYC01_209319</name>
</gene>
<dbReference type="PANTHER" id="PTHR11040">
    <property type="entry name" value="ZINC/IRON TRANSPORTER"/>
    <property type="match status" value="1"/>
</dbReference>
<dbReference type="VEuPathDB" id="FungiDB:MMYC01_209319"/>
<protein>
    <submittedName>
        <fullName evidence="6">Zinc-regulated transporter 2</fullName>
    </submittedName>
</protein>
<dbReference type="PANTHER" id="PTHR11040:SF24">
    <property type="entry name" value="FE(2+) TRANSPORTER 3"/>
    <property type="match status" value="1"/>
</dbReference>
<accession>A0A175VV47</accession>
<keyword evidence="7" id="KW-1185">Reference proteome</keyword>
<dbReference type="GO" id="GO:0005886">
    <property type="term" value="C:plasma membrane"/>
    <property type="evidence" value="ECO:0007669"/>
    <property type="project" value="TreeGrafter"/>
</dbReference>
<dbReference type="STRING" id="100816.A0A175VV47"/>
<dbReference type="EMBL" id="LCTW02000300">
    <property type="protein sequence ID" value="KXX75031.1"/>
    <property type="molecule type" value="Genomic_DNA"/>
</dbReference>
<dbReference type="Proteomes" id="UP000078237">
    <property type="component" value="Unassembled WGS sequence"/>
</dbReference>
<dbReference type="Pfam" id="PF02535">
    <property type="entry name" value="Zip"/>
    <property type="match status" value="1"/>
</dbReference>
<evidence type="ECO:0000313" key="7">
    <source>
        <dbReference type="Proteomes" id="UP000078237"/>
    </source>
</evidence>
<evidence type="ECO:0000256" key="1">
    <source>
        <dbReference type="ARBA" id="ARBA00004141"/>
    </source>
</evidence>
<feature type="transmembrane region" description="Helical" evidence="5">
    <location>
        <begin position="289"/>
        <end position="309"/>
    </location>
</feature>
<feature type="transmembrane region" description="Helical" evidence="5">
    <location>
        <begin position="315"/>
        <end position="337"/>
    </location>
</feature>
<feature type="transmembrane region" description="Helical" evidence="5">
    <location>
        <begin position="381"/>
        <end position="405"/>
    </location>
</feature>
<feature type="transmembrane region" description="Helical" evidence="5">
    <location>
        <begin position="26"/>
        <end position="50"/>
    </location>
</feature>
<evidence type="ECO:0000256" key="5">
    <source>
        <dbReference type="SAM" id="Phobius"/>
    </source>
</evidence>
<feature type="transmembrane region" description="Helical" evidence="5">
    <location>
        <begin position="103"/>
        <end position="125"/>
    </location>
</feature>